<dbReference type="InterPro" id="IPR011006">
    <property type="entry name" value="CheY-like_superfamily"/>
</dbReference>
<gene>
    <name evidence="4" type="ORF">A2024_11220</name>
</gene>
<dbReference type="InterPro" id="IPR001789">
    <property type="entry name" value="Sig_transdc_resp-reg_receiver"/>
</dbReference>
<accession>A0A1F5R456</accession>
<evidence type="ECO:0000313" key="5">
    <source>
        <dbReference type="Proteomes" id="UP000177230"/>
    </source>
</evidence>
<dbReference type="AlphaFoldDB" id="A0A1F5R456"/>
<dbReference type="PANTHER" id="PTHR44591">
    <property type="entry name" value="STRESS RESPONSE REGULATOR PROTEIN 1"/>
    <property type="match status" value="1"/>
</dbReference>
<comment type="caution">
    <text evidence="4">The sequence shown here is derived from an EMBL/GenBank/DDBJ whole genome shotgun (WGS) entry which is preliminary data.</text>
</comment>
<evidence type="ECO:0000259" key="3">
    <source>
        <dbReference type="PROSITE" id="PS50110"/>
    </source>
</evidence>
<protein>
    <recommendedName>
        <fullName evidence="3">Response regulatory domain-containing protein</fullName>
    </recommendedName>
</protein>
<evidence type="ECO:0000256" key="2">
    <source>
        <dbReference type="PROSITE-ProRule" id="PRU00169"/>
    </source>
</evidence>
<dbReference type="Pfam" id="PF00072">
    <property type="entry name" value="Response_reg"/>
    <property type="match status" value="1"/>
</dbReference>
<dbReference type="PROSITE" id="PS50110">
    <property type="entry name" value="RESPONSE_REGULATORY"/>
    <property type="match status" value="1"/>
</dbReference>
<dbReference type="Gene3D" id="3.40.50.2300">
    <property type="match status" value="1"/>
</dbReference>
<dbReference type="EMBL" id="MFFM01000043">
    <property type="protein sequence ID" value="OGF09252.1"/>
    <property type="molecule type" value="Genomic_DNA"/>
</dbReference>
<dbReference type="PANTHER" id="PTHR44591:SF23">
    <property type="entry name" value="CHEY SUBFAMILY"/>
    <property type="match status" value="1"/>
</dbReference>
<dbReference type="InterPro" id="IPR050595">
    <property type="entry name" value="Bact_response_regulator"/>
</dbReference>
<dbReference type="GO" id="GO:0000160">
    <property type="term" value="P:phosphorelay signal transduction system"/>
    <property type="evidence" value="ECO:0007669"/>
    <property type="project" value="InterPro"/>
</dbReference>
<organism evidence="4 5">
    <name type="scientific">Candidatus Edwardsbacteria bacterium GWF2_54_11</name>
    <dbReference type="NCBI Taxonomy" id="1817851"/>
    <lineage>
        <taxon>Bacteria</taxon>
        <taxon>Candidatus Edwardsiibacteriota</taxon>
    </lineage>
</organism>
<evidence type="ECO:0000256" key="1">
    <source>
        <dbReference type="ARBA" id="ARBA00022553"/>
    </source>
</evidence>
<reference evidence="4 5" key="1">
    <citation type="journal article" date="2016" name="Nat. Commun.">
        <title>Thousands of microbial genomes shed light on interconnected biogeochemical processes in an aquifer system.</title>
        <authorList>
            <person name="Anantharaman K."/>
            <person name="Brown C.T."/>
            <person name="Hug L.A."/>
            <person name="Sharon I."/>
            <person name="Castelle C.J."/>
            <person name="Probst A.J."/>
            <person name="Thomas B.C."/>
            <person name="Singh A."/>
            <person name="Wilkins M.J."/>
            <person name="Karaoz U."/>
            <person name="Brodie E.L."/>
            <person name="Williams K.H."/>
            <person name="Hubbard S.S."/>
            <person name="Banfield J.F."/>
        </authorList>
    </citation>
    <scope>NUCLEOTIDE SEQUENCE [LARGE SCALE GENOMIC DNA]</scope>
</reference>
<dbReference type="Proteomes" id="UP000177230">
    <property type="component" value="Unassembled WGS sequence"/>
</dbReference>
<proteinExistence type="predicted"/>
<name>A0A1F5R456_9BACT</name>
<evidence type="ECO:0000313" key="4">
    <source>
        <dbReference type="EMBL" id="OGF09252.1"/>
    </source>
</evidence>
<keyword evidence="1" id="KW-0597">Phosphoprotein</keyword>
<comment type="caution">
    <text evidence="2">Lacks conserved residue(s) required for the propagation of feature annotation.</text>
</comment>
<feature type="domain" description="Response regulatory" evidence="3">
    <location>
        <begin position="1"/>
        <end position="99"/>
    </location>
</feature>
<sequence>MEFAGFEVFAADDASNGIILAKKEKPDIIIMAMRPPDMYGSEVALLLRQDIETYAIPIVFMAASLIEDGMEEIRSITKSGFISIPINTRTFAQEVRQFIM</sequence>
<dbReference type="SUPFAM" id="SSF52172">
    <property type="entry name" value="CheY-like"/>
    <property type="match status" value="1"/>
</dbReference>